<dbReference type="GO" id="GO:0098552">
    <property type="term" value="C:side of membrane"/>
    <property type="evidence" value="ECO:0007669"/>
    <property type="project" value="UniProtKB-KW"/>
</dbReference>
<name>A0A9Q1KHA1_9CARY</name>
<evidence type="ECO:0000256" key="2">
    <source>
        <dbReference type="ARBA" id="ARBA00022475"/>
    </source>
</evidence>
<evidence type="ECO:0000313" key="10">
    <source>
        <dbReference type="EMBL" id="KAJ8442727.1"/>
    </source>
</evidence>
<dbReference type="Gene3D" id="1.20.58.1040">
    <property type="match status" value="1"/>
</dbReference>
<dbReference type="GO" id="GO:0005886">
    <property type="term" value="C:plasma membrane"/>
    <property type="evidence" value="ECO:0007669"/>
    <property type="project" value="UniProtKB-SubCell"/>
</dbReference>
<keyword evidence="5" id="KW-0472">Membrane</keyword>
<comment type="caution">
    <text evidence="10">The sequence shown here is derived from an EMBL/GenBank/DDBJ whole genome shotgun (WGS) entry which is preliminary data.</text>
</comment>
<comment type="subcellular location">
    <subcellularLocation>
        <location evidence="1">Cell membrane</location>
        <topology evidence="1">Lipid-anchor</topology>
        <topology evidence="1">GPI-anchor</topology>
    </subcellularLocation>
</comment>
<evidence type="ECO:0000256" key="8">
    <source>
        <dbReference type="ARBA" id="ARBA00023288"/>
    </source>
</evidence>
<keyword evidence="8" id="KW-0449">Lipoprotein</keyword>
<dbReference type="PANTHER" id="PTHR31044:SF52">
    <property type="entry name" value="OS01G0631500 PROTEIN"/>
    <property type="match status" value="1"/>
</dbReference>
<dbReference type="FunFam" id="1.20.58.1040:FF:000001">
    <property type="entry name" value="Glucan endo-1,3-beta-glucosidase 4"/>
    <property type="match status" value="1"/>
</dbReference>
<feature type="domain" description="X8" evidence="9">
    <location>
        <begin position="111"/>
        <end position="194"/>
    </location>
</feature>
<evidence type="ECO:0000313" key="11">
    <source>
        <dbReference type="Proteomes" id="UP001153076"/>
    </source>
</evidence>
<keyword evidence="2" id="KW-1003">Cell membrane</keyword>
<organism evidence="10 11">
    <name type="scientific">Carnegiea gigantea</name>
    <dbReference type="NCBI Taxonomy" id="171969"/>
    <lineage>
        <taxon>Eukaryota</taxon>
        <taxon>Viridiplantae</taxon>
        <taxon>Streptophyta</taxon>
        <taxon>Embryophyta</taxon>
        <taxon>Tracheophyta</taxon>
        <taxon>Spermatophyta</taxon>
        <taxon>Magnoliopsida</taxon>
        <taxon>eudicotyledons</taxon>
        <taxon>Gunneridae</taxon>
        <taxon>Pentapetalae</taxon>
        <taxon>Caryophyllales</taxon>
        <taxon>Cactineae</taxon>
        <taxon>Cactaceae</taxon>
        <taxon>Cactoideae</taxon>
        <taxon>Echinocereeae</taxon>
        <taxon>Carnegiea</taxon>
    </lineage>
</organism>
<proteinExistence type="predicted"/>
<evidence type="ECO:0000259" key="9">
    <source>
        <dbReference type="SMART" id="SM00768"/>
    </source>
</evidence>
<evidence type="ECO:0000256" key="4">
    <source>
        <dbReference type="ARBA" id="ARBA00022729"/>
    </source>
</evidence>
<dbReference type="EMBL" id="JAKOGI010000135">
    <property type="protein sequence ID" value="KAJ8442727.1"/>
    <property type="molecule type" value="Genomic_DNA"/>
</dbReference>
<accession>A0A9Q1KHA1</accession>
<keyword evidence="11" id="KW-1185">Reference proteome</keyword>
<keyword evidence="4" id="KW-0732">Signal</keyword>
<dbReference type="Pfam" id="PF07983">
    <property type="entry name" value="X8"/>
    <property type="match status" value="1"/>
</dbReference>
<protein>
    <recommendedName>
        <fullName evidence="9">X8 domain-containing protein</fullName>
    </recommendedName>
</protein>
<dbReference type="Proteomes" id="UP001153076">
    <property type="component" value="Unassembled WGS sequence"/>
</dbReference>
<dbReference type="OrthoDB" id="1073427at2759"/>
<keyword evidence="3" id="KW-0336">GPI-anchor</keyword>
<dbReference type="SMART" id="SM00768">
    <property type="entry name" value="X8"/>
    <property type="match status" value="1"/>
</dbReference>
<keyword evidence="6" id="KW-1015">Disulfide bond</keyword>
<dbReference type="AlphaFoldDB" id="A0A9Q1KHA1"/>
<evidence type="ECO:0000256" key="5">
    <source>
        <dbReference type="ARBA" id="ARBA00023136"/>
    </source>
</evidence>
<evidence type="ECO:0000256" key="7">
    <source>
        <dbReference type="ARBA" id="ARBA00023180"/>
    </source>
</evidence>
<dbReference type="InterPro" id="IPR044788">
    <property type="entry name" value="X8_dom_prot"/>
</dbReference>
<dbReference type="GO" id="GO:0009506">
    <property type="term" value="C:plasmodesma"/>
    <property type="evidence" value="ECO:0007669"/>
    <property type="project" value="UniProtKB-ARBA"/>
</dbReference>
<gene>
    <name evidence="10" type="ORF">Cgig2_011647</name>
</gene>
<keyword evidence="7" id="KW-0325">Glycoprotein</keyword>
<evidence type="ECO:0000256" key="1">
    <source>
        <dbReference type="ARBA" id="ARBA00004609"/>
    </source>
</evidence>
<evidence type="ECO:0000256" key="6">
    <source>
        <dbReference type="ARBA" id="ARBA00023157"/>
    </source>
</evidence>
<reference evidence="10" key="1">
    <citation type="submission" date="2022-04" db="EMBL/GenBank/DDBJ databases">
        <title>Carnegiea gigantea Genome sequencing and assembly v2.</title>
        <authorList>
            <person name="Copetti D."/>
            <person name="Sanderson M.J."/>
            <person name="Burquez A."/>
            <person name="Wojciechowski M.F."/>
        </authorList>
    </citation>
    <scope>NUCLEOTIDE SEQUENCE</scope>
    <source>
        <strain evidence="10">SGP5-SGP5p</strain>
        <tissue evidence="10">Aerial part</tissue>
    </source>
</reference>
<dbReference type="InterPro" id="IPR012946">
    <property type="entry name" value="X8"/>
</dbReference>
<evidence type="ECO:0000256" key="3">
    <source>
        <dbReference type="ARBA" id="ARBA00022622"/>
    </source>
</evidence>
<dbReference type="PANTHER" id="PTHR31044">
    <property type="entry name" value="BETA-1,3 GLUCANASE"/>
    <property type="match status" value="1"/>
</dbReference>
<sequence length="251" mass="26131">MGLGKRAVLVQCSTVTLIFGLFLCSGSCNVFIGAVQHEEVPEVVKVRTSTSISTVQKDITTPLTTVPTINFSPSSGAPILNPNSIPETPTTWVPLAIPSASSSLPVNTGGSWCVASQTAFRPALQAALDYACGHGADCFAIQPGGRCYYPNTLDAHASYAFNSYYQKSPIPNSCNFGGTALITSTDPSSGTCLYPSTSTSSSVLDTANRNISTVFGVGPPGSPISATAHINGFPYASISLLVIMLLLIHSF</sequence>